<reference evidence="1" key="1">
    <citation type="submission" date="2021-01" db="EMBL/GenBank/DDBJ databases">
        <title>Genomic Encyclopedia of Type Strains, Phase IV (KMG-IV): sequencing the most valuable type-strain genomes for metagenomic binning, comparative biology and taxonomic classification.</title>
        <authorList>
            <person name="Goeker M."/>
        </authorList>
    </citation>
    <scope>NUCLEOTIDE SEQUENCE</scope>
    <source>
        <strain evidence="1">DSM 25523</strain>
    </source>
</reference>
<gene>
    <name evidence="1" type="ORF">JOD01_001196</name>
</gene>
<dbReference type="InterPro" id="IPR029063">
    <property type="entry name" value="SAM-dependent_MTases_sf"/>
</dbReference>
<protein>
    <recommendedName>
        <fullName evidence="3">C-methyltransferase domain-containing protein</fullName>
    </recommendedName>
</protein>
<accession>A0A938Y042</accession>
<name>A0A938Y042_9BACL</name>
<dbReference type="RefSeq" id="WP_204517322.1">
    <property type="nucleotide sequence ID" value="NZ_BAABIN010000038.1"/>
</dbReference>
<evidence type="ECO:0008006" key="3">
    <source>
        <dbReference type="Google" id="ProtNLM"/>
    </source>
</evidence>
<organism evidence="1 2">
    <name type="scientific">Brevibacillus fulvus</name>
    <dbReference type="NCBI Taxonomy" id="1125967"/>
    <lineage>
        <taxon>Bacteria</taxon>
        <taxon>Bacillati</taxon>
        <taxon>Bacillota</taxon>
        <taxon>Bacilli</taxon>
        <taxon>Bacillales</taxon>
        <taxon>Paenibacillaceae</taxon>
        <taxon>Brevibacillus</taxon>
    </lineage>
</organism>
<dbReference type="SUPFAM" id="SSF53335">
    <property type="entry name" value="S-adenosyl-L-methionine-dependent methyltransferases"/>
    <property type="match status" value="1"/>
</dbReference>
<sequence length="437" mass="50057">MLDEDLKILQKKIRKLHAKGCFQQKTVLLFGAATIAKTLKDCLLEHGVHVSGIIDNDPNKIGKNCLGIKVQKPEDLLKGDISNTVIVFSSLYQKEMTHQLRKLGFQDQQILNVSLKDSFSDESLPSMIRYGLHVIQGHRYYKQIRKKYSQDHKIFVCPYTGTGDVYLVGLYFYQYLRQKNINEYVFVVVNQACKKVAQIFGIQNIEIMPFKSVGKMIRARLFVDELDSLIILNDSWTAVYTNPIQWLRGHNGLNFNDMFRHFVFELPDDATFAFPQETAGEQEVLQIFEENGLTPGKTLVLSPYSNTLFELPQRLWEVIADHYREQGFSVCTNSSGPKEPPISGTTPVFFPLTQAKAFTDMAGYFIGVRSGLCDIVSQSSCKKVVFYEKDGVFFQSSTFDYFSLKHMGLSEDVLEIEYNYTDEEEAVLAEVKRYFSR</sequence>
<keyword evidence="2" id="KW-1185">Reference proteome</keyword>
<proteinExistence type="predicted"/>
<dbReference type="EMBL" id="JAFBEB010000003">
    <property type="protein sequence ID" value="MBM7589596.1"/>
    <property type="molecule type" value="Genomic_DNA"/>
</dbReference>
<comment type="caution">
    <text evidence="1">The sequence shown here is derived from an EMBL/GenBank/DDBJ whole genome shotgun (WGS) entry which is preliminary data.</text>
</comment>
<evidence type="ECO:0000313" key="2">
    <source>
        <dbReference type="Proteomes" id="UP000717624"/>
    </source>
</evidence>
<dbReference type="Gene3D" id="3.40.50.720">
    <property type="entry name" value="NAD(P)-binding Rossmann-like Domain"/>
    <property type="match status" value="1"/>
</dbReference>
<dbReference type="AlphaFoldDB" id="A0A938Y042"/>
<dbReference type="Proteomes" id="UP000717624">
    <property type="component" value="Unassembled WGS sequence"/>
</dbReference>
<evidence type="ECO:0000313" key="1">
    <source>
        <dbReference type="EMBL" id="MBM7589596.1"/>
    </source>
</evidence>